<dbReference type="OrthoDB" id="9792749at2"/>
<keyword evidence="3" id="KW-1185">Reference proteome</keyword>
<dbReference type="PANTHER" id="PTHR41247:SF1">
    <property type="entry name" value="HTH-TYPE TRANSCRIPTIONAL REPRESSOR YCNK"/>
    <property type="match status" value="1"/>
</dbReference>
<dbReference type="EMBL" id="SSOB01000049">
    <property type="protein sequence ID" value="THF73778.1"/>
    <property type="molecule type" value="Genomic_DNA"/>
</dbReference>
<protein>
    <recommendedName>
        <fullName evidence="4">Copper chaperone NosL</fullName>
    </recommendedName>
</protein>
<dbReference type="PANTHER" id="PTHR41247">
    <property type="entry name" value="HTH-TYPE TRANSCRIPTIONAL REPRESSOR YCNK"/>
    <property type="match status" value="1"/>
</dbReference>
<reference evidence="2 3" key="1">
    <citation type="submission" date="2019-04" db="EMBL/GenBank/DDBJ databases">
        <title>Cohnella sp. nov. isolated from preserved vegetables.</title>
        <authorList>
            <person name="Lin S.-Y."/>
            <person name="Hung M.-H."/>
            <person name="Young C.-C."/>
        </authorList>
    </citation>
    <scope>NUCLEOTIDE SEQUENCE [LARGE SCALE GENOMIC DNA]</scope>
    <source>
        <strain evidence="2 3">CC-MHH1044</strain>
    </source>
</reference>
<evidence type="ECO:0000313" key="2">
    <source>
        <dbReference type="EMBL" id="THF73778.1"/>
    </source>
</evidence>
<feature type="signal peptide" evidence="1">
    <location>
        <begin position="1"/>
        <end position="19"/>
    </location>
</feature>
<feature type="chain" id="PRO_5020507840" description="Copper chaperone NosL" evidence="1">
    <location>
        <begin position="20"/>
        <end position="177"/>
    </location>
</feature>
<dbReference type="Pfam" id="PF05573">
    <property type="entry name" value="NosL"/>
    <property type="match status" value="1"/>
</dbReference>
<evidence type="ECO:0000256" key="1">
    <source>
        <dbReference type="SAM" id="SignalP"/>
    </source>
</evidence>
<evidence type="ECO:0008006" key="4">
    <source>
        <dbReference type="Google" id="ProtNLM"/>
    </source>
</evidence>
<name>A0A4S4BH06_9BACL</name>
<dbReference type="AlphaFoldDB" id="A0A4S4BH06"/>
<keyword evidence="1" id="KW-0732">Signal</keyword>
<evidence type="ECO:0000313" key="3">
    <source>
        <dbReference type="Proteomes" id="UP000310636"/>
    </source>
</evidence>
<gene>
    <name evidence="2" type="ORF">E6C55_27695</name>
</gene>
<proteinExistence type="predicted"/>
<dbReference type="Proteomes" id="UP000310636">
    <property type="component" value="Unassembled WGS sequence"/>
</dbReference>
<organism evidence="2 3">
    <name type="scientific">Cohnella fermenti</name>
    <dbReference type="NCBI Taxonomy" id="2565925"/>
    <lineage>
        <taxon>Bacteria</taxon>
        <taxon>Bacillati</taxon>
        <taxon>Bacillota</taxon>
        <taxon>Bacilli</taxon>
        <taxon>Bacillales</taxon>
        <taxon>Paenibacillaceae</taxon>
        <taxon>Cohnella</taxon>
    </lineage>
</organism>
<accession>A0A4S4BH06</accession>
<dbReference type="RefSeq" id="WP_136373078.1">
    <property type="nucleotide sequence ID" value="NZ_SSOB01000049.1"/>
</dbReference>
<comment type="caution">
    <text evidence="2">The sequence shown here is derived from an EMBL/GenBank/DDBJ whole genome shotgun (WGS) entry which is preliminary data.</text>
</comment>
<dbReference type="SUPFAM" id="SSF160387">
    <property type="entry name" value="NosL/MerB-like"/>
    <property type="match status" value="1"/>
</dbReference>
<dbReference type="InterPro" id="IPR008719">
    <property type="entry name" value="N2O_reductase_NosL"/>
</dbReference>
<dbReference type="PROSITE" id="PS51257">
    <property type="entry name" value="PROKAR_LIPOPROTEIN"/>
    <property type="match status" value="1"/>
</dbReference>
<sequence length="177" mass="20007">MKRSIAFMLATLFAMAILAGCGKTTYEPVAIDESVDKCPICNMAVADDQYATEIILKSKQALKFDDLGDLHVWKQQNGTKNIGEQFVRDYNTKEWVKLSDATYVYDKSIRTPMAFNVISFKEKTDAEAYISKEGVGQLLTAEDLESHEWATNEDMMHSMMSEHADEMMDMDMGSESK</sequence>